<dbReference type="GeneID" id="77486583"/>
<dbReference type="OrthoDB" id="9793389at2"/>
<sequence>MMGQQVNNEHFSTEEELFEAGYRKYSGEKIDIFYNKEICIHSGNCVRGNAAVFEVGRRPWIMPDNASADESSRVIQTCPSGALKFIRKDEV</sequence>
<organism evidence="1 2">
    <name type="scientific">Enterococcus thailandicus</name>
    <dbReference type="NCBI Taxonomy" id="417368"/>
    <lineage>
        <taxon>Bacteria</taxon>
        <taxon>Bacillati</taxon>
        <taxon>Bacillota</taxon>
        <taxon>Bacilli</taxon>
        <taxon>Lactobacillales</taxon>
        <taxon>Enterococcaceae</taxon>
        <taxon>Enterococcus</taxon>
    </lineage>
</organism>
<evidence type="ECO:0000313" key="2">
    <source>
        <dbReference type="Proteomes" id="UP000078516"/>
    </source>
</evidence>
<proteinExistence type="predicted"/>
<dbReference type="Proteomes" id="UP000078516">
    <property type="component" value="Unassembled WGS sequence"/>
</dbReference>
<dbReference type="Pfam" id="PF06902">
    <property type="entry name" value="Fer4_19"/>
    <property type="match status" value="1"/>
</dbReference>
<name>A0A179EQ19_ENTTH</name>
<protein>
    <submittedName>
        <fullName evidence="1">Uncharacterized protein</fullName>
    </submittedName>
</protein>
<dbReference type="RefSeq" id="WP_067483748.1">
    <property type="nucleotide sequence ID" value="NZ_BJUG01000001.1"/>
</dbReference>
<comment type="caution">
    <text evidence="1">The sequence shown here is derived from an EMBL/GenBank/DDBJ whole genome shotgun (WGS) entry which is preliminary data.</text>
</comment>
<accession>A0A179EQ19</accession>
<gene>
    <name evidence="1" type="ORF">A6E74_07585</name>
</gene>
<keyword evidence="2" id="KW-1185">Reference proteome</keyword>
<dbReference type="KEGG" id="eth:CK496_02910"/>
<reference evidence="1 2" key="1">
    <citation type="submission" date="2016-04" db="EMBL/GenBank/DDBJ databases">
        <title>Draft genome of an Enterococcus thailandicus strain isolated from bovine feces.</title>
        <authorList>
            <person name="Beukers A.G."/>
            <person name="Zaheer R."/>
            <person name="Goji N."/>
            <person name="Cook S.R."/>
            <person name="Amoako K."/>
            <person name="Chaves A.V."/>
            <person name="Ward M.P."/>
            <person name="Mcallister T.A."/>
        </authorList>
    </citation>
    <scope>NUCLEOTIDE SEQUENCE [LARGE SCALE GENOMIC DNA]</scope>
    <source>
        <strain evidence="1 2">F0711D 46</strain>
    </source>
</reference>
<dbReference type="PATRIC" id="fig|417368.6.peg.2031"/>
<dbReference type="AlphaFoldDB" id="A0A179EQ19"/>
<dbReference type="EMBL" id="LWMN01000013">
    <property type="protein sequence ID" value="OAQ55348.1"/>
    <property type="molecule type" value="Genomic_DNA"/>
</dbReference>
<evidence type="ECO:0000313" key="1">
    <source>
        <dbReference type="EMBL" id="OAQ55348.1"/>
    </source>
</evidence>
<dbReference type="InterPro" id="IPR010693">
    <property type="entry name" value="Divergent_4Fe-4S_mono-cluster"/>
</dbReference>